<dbReference type="NCBIfam" id="TIGR00044">
    <property type="entry name" value="YggS family pyridoxal phosphate-dependent enzyme"/>
    <property type="match status" value="1"/>
</dbReference>
<dbReference type="PIRSF" id="PIRSF004848">
    <property type="entry name" value="YBL036c_PLPDEIII"/>
    <property type="match status" value="1"/>
</dbReference>
<accession>A0A6J7EN28</accession>
<dbReference type="InterPro" id="IPR029066">
    <property type="entry name" value="PLP-binding_barrel"/>
</dbReference>
<dbReference type="EMBL" id="CAFBLZ010000010">
    <property type="protein sequence ID" value="CAB4882604.1"/>
    <property type="molecule type" value="Genomic_DNA"/>
</dbReference>
<name>A0A6J7EN28_9ZZZZ</name>
<dbReference type="HAMAP" id="MF_02087">
    <property type="entry name" value="PLP_homeostasis"/>
    <property type="match status" value="1"/>
</dbReference>
<sequence length="223" mass="24560">MTSRREELAANLAEVLEAVDPYSPTLIVVTKTYPLSDVEILNQLGANNFGENRSDEGFAKSQAIKAQSKSSNWHYQGEIQSKKIKEILSWADCIHSLDDLRHAEKIDRVLQENSSSIKAFLQLSLDGDSSRGGLIESDLFPAAEALNKYRSIDLLGLMCVPPVDMEPALAYAQIASLHQRFSAEFPDSKSLSAGMSGDYMIALDHGATHIRVGSKILGERDYD</sequence>
<dbReference type="Pfam" id="PF01168">
    <property type="entry name" value="Ala_racemase_N"/>
    <property type="match status" value="1"/>
</dbReference>
<dbReference type="SUPFAM" id="SSF51419">
    <property type="entry name" value="PLP-binding barrel"/>
    <property type="match status" value="1"/>
</dbReference>
<reference evidence="3" key="1">
    <citation type="submission" date="2020-05" db="EMBL/GenBank/DDBJ databases">
        <authorList>
            <person name="Chiriac C."/>
            <person name="Salcher M."/>
            <person name="Ghai R."/>
            <person name="Kavagutti S V."/>
        </authorList>
    </citation>
    <scope>NUCLEOTIDE SEQUENCE</scope>
</reference>
<evidence type="ECO:0000259" key="2">
    <source>
        <dbReference type="Pfam" id="PF01168"/>
    </source>
</evidence>
<dbReference type="PANTHER" id="PTHR10146:SF14">
    <property type="entry name" value="PYRIDOXAL PHOSPHATE HOMEOSTASIS PROTEIN"/>
    <property type="match status" value="1"/>
</dbReference>
<evidence type="ECO:0000256" key="1">
    <source>
        <dbReference type="ARBA" id="ARBA00022898"/>
    </source>
</evidence>
<dbReference type="InterPro" id="IPR011078">
    <property type="entry name" value="PyrdxlP_homeostasis"/>
</dbReference>
<protein>
    <submittedName>
        <fullName evidence="3">Unannotated protein</fullName>
    </submittedName>
</protein>
<dbReference type="AlphaFoldDB" id="A0A6J7EN28"/>
<evidence type="ECO:0000313" key="3">
    <source>
        <dbReference type="EMBL" id="CAB4882604.1"/>
    </source>
</evidence>
<dbReference type="Gene3D" id="3.20.20.10">
    <property type="entry name" value="Alanine racemase"/>
    <property type="match status" value="1"/>
</dbReference>
<gene>
    <name evidence="3" type="ORF">UFOPK3482_00239</name>
</gene>
<dbReference type="PANTHER" id="PTHR10146">
    <property type="entry name" value="PROLINE SYNTHETASE CO-TRANSCRIBED BACTERIAL HOMOLOG PROTEIN"/>
    <property type="match status" value="1"/>
</dbReference>
<organism evidence="3">
    <name type="scientific">freshwater metagenome</name>
    <dbReference type="NCBI Taxonomy" id="449393"/>
    <lineage>
        <taxon>unclassified sequences</taxon>
        <taxon>metagenomes</taxon>
        <taxon>ecological metagenomes</taxon>
    </lineage>
</organism>
<dbReference type="GO" id="GO:0030170">
    <property type="term" value="F:pyridoxal phosphate binding"/>
    <property type="evidence" value="ECO:0007669"/>
    <property type="project" value="InterPro"/>
</dbReference>
<dbReference type="InterPro" id="IPR001608">
    <property type="entry name" value="Ala_racemase_N"/>
</dbReference>
<feature type="domain" description="Alanine racemase N-terminal" evidence="2">
    <location>
        <begin position="6"/>
        <end position="219"/>
    </location>
</feature>
<keyword evidence="1" id="KW-0663">Pyridoxal phosphate</keyword>
<proteinExistence type="inferred from homology"/>